<organism evidence="2 3">
    <name type="scientific">Jatropha curcas</name>
    <name type="common">Barbados nut</name>
    <dbReference type="NCBI Taxonomy" id="180498"/>
    <lineage>
        <taxon>Eukaryota</taxon>
        <taxon>Viridiplantae</taxon>
        <taxon>Streptophyta</taxon>
        <taxon>Embryophyta</taxon>
        <taxon>Tracheophyta</taxon>
        <taxon>Spermatophyta</taxon>
        <taxon>Magnoliopsida</taxon>
        <taxon>eudicotyledons</taxon>
        <taxon>Gunneridae</taxon>
        <taxon>Pentapetalae</taxon>
        <taxon>rosids</taxon>
        <taxon>fabids</taxon>
        <taxon>Malpighiales</taxon>
        <taxon>Euphorbiaceae</taxon>
        <taxon>Crotonoideae</taxon>
        <taxon>Jatropheae</taxon>
        <taxon>Jatropha</taxon>
    </lineage>
</organism>
<name>A0A067K713_JATCU</name>
<feature type="compositionally biased region" description="Polar residues" evidence="1">
    <location>
        <begin position="33"/>
        <end position="44"/>
    </location>
</feature>
<protein>
    <submittedName>
        <fullName evidence="2">Uncharacterized protein</fullName>
    </submittedName>
</protein>
<sequence>MSFLAGRLAGKEAAYFFQETKHAVNRLAEKSTTKTANHAKNLPSSPVPSDLESQADVLPEIMRHSLPSYIYSKPSDSSSSLSAASKWALHSDPNKVATVSSNALNPLRAYLSLPQVTFGPKRWELPSQESSVMASTANEMRKDRYTPVNPEKLKAAAEGLANVGKAFIVATVLVFGGATLMFSLAVSKLQLHHTDEIRSKGKDLVQPKLEMIREQLVPLKTWAEESSKKWQINRENEIKEKPIIKELSKYFGPKTSN</sequence>
<accession>A0A067K713</accession>
<proteinExistence type="predicted"/>
<evidence type="ECO:0000313" key="2">
    <source>
        <dbReference type="EMBL" id="KDP30788.1"/>
    </source>
</evidence>
<dbReference type="PANTHER" id="PTHR36704">
    <property type="entry name" value="PROTEIN, PUTATIVE-RELATED"/>
    <property type="match status" value="1"/>
</dbReference>
<dbReference type="PANTHER" id="PTHR36704:SF1">
    <property type="entry name" value="OS06G0239700 PROTEIN"/>
    <property type="match status" value="1"/>
</dbReference>
<keyword evidence="3" id="KW-1185">Reference proteome</keyword>
<dbReference type="STRING" id="180498.A0A067K713"/>
<dbReference type="KEGG" id="jcu:105640839"/>
<feature type="region of interest" description="Disordered" evidence="1">
    <location>
        <begin position="30"/>
        <end position="52"/>
    </location>
</feature>
<evidence type="ECO:0000313" key="3">
    <source>
        <dbReference type="Proteomes" id="UP000027138"/>
    </source>
</evidence>
<dbReference type="EMBL" id="KK914641">
    <property type="protein sequence ID" value="KDP30788.1"/>
    <property type="molecule type" value="Genomic_DNA"/>
</dbReference>
<dbReference type="Proteomes" id="UP000027138">
    <property type="component" value="Unassembled WGS sequence"/>
</dbReference>
<dbReference type="OrthoDB" id="1928683at2759"/>
<reference evidence="2 3" key="1">
    <citation type="journal article" date="2014" name="PLoS ONE">
        <title>Global Analysis of Gene Expression Profiles in Physic Nut (Jatropha curcas L.) Seedlings Exposed to Salt Stress.</title>
        <authorList>
            <person name="Zhang L."/>
            <person name="Zhang C."/>
            <person name="Wu P."/>
            <person name="Chen Y."/>
            <person name="Li M."/>
            <person name="Jiang H."/>
            <person name="Wu G."/>
        </authorList>
    </citation>
    <scope>NUCLEOTIDE SEQUENCE [LARGE SCALE GENOMIC DNA]</scope>
    <source>
        <strain evidence="3">cv. GZQX0401</strain>
        <tissue evidence="2">Young leaves</tissue>
    </source>
</reference>
<dbReference type="AlphaFoldDB" id="A0A067K713"/>
<gene>
    <name evidence="2" type="ORF">JCGZ_13731</name>
</gene>
<evidence type="ECO:0000256" key="1">
    <source>
        <dbReference type="SAM" id="MobiDB-lite"/>
    </source>
</evidence>